<dbReference type="SUPFAM" id="SSF55729">
    <property type="entry name" value="Acyl-CoA N-acyltransferases (Nat)"/>
    <property type="match status" value="1"/>
</dbReference>
<evidence type="ECO:0000256" key="1">
    <source>
        <dbReference type="ARBA" id="ARBA00022490"/>
    </source>
</evidence>
<keyword evidence="3 4" id="KW-0012">Acyltransferase</keyword>
<keyword evidence="2 4" id="KW-0808">Transferase</keyword>
<dbReference type="HAMAP" id="MF_00688">
    <property type="entry name" value="Leu_Phe_trans"/>
    <property type="match status" value="1"/>
</dbReference>
<dbReference type="RefSeq" id="WP_257597143.1">
    <property type="nucleotide sequence ID" value="NZ_JANKHH010000008.1"/>
</dbReference>
<comment type="caution">
    <text evidence="6">The sequence shown here is derived from an EMBL/GenBank/DDBJ whole genome shotgun (WGS) entry which is preliminary data.</text>
</comment>
<dbReference type="Gene3D" id="3.40.630.70">
    <property type="entry name" value="Leucyl/phenylalanyl-tRNA-protein transferase, C-terminal domain"/>
    <property type="match status" value="1"/>
</dbReference>
<gene>
    <name evidence="4 6" type="primary">aat</name>
    <name evidence="6" type="ORF">NSO95_15005</name>
</gene>
<evidence type="ECO:0000313" key="7">
    <source>
        <dbReference type="Proteomes" id="UP001206067"/>
    </source>
</evidence>
<dbReference type="EC" id="2.3.2.6" evidence="4"/>
<dbReference type="NCBIfam" id="TIGR00667">
    <property type="entry name" value="aat"/>
    <property type="match status" value="1"/>
</dbReference>
<comment type="function">
    <text evidence="4">Functions in the N-end rule pathway of protein degradation where it conjugates Leu, Phe and, less efficiently, Met from aminoacyl-tRNAs to the N-termini of proteins containing an N-terminal arginine or lysine.</text>
</comment>
<dbReference type="InterPro" id="IPR016181">
    <property type="entry name" value="Acyl_CoA_acyltransferase"/>
</dbReference>
<evidence type="ECO:0000256" key="4">
    <source>
        <dbReference type="HAMAP-Rule" id="MF_00688"/>
    </source>
</evidence>
<dbReference type="Gene3D" id="3.30.70.3550">
    <property type="entry name" value="Leucyl/phenylalanyl-tRNA-protein transferase, N-terminal domain"/>
    <property type="match status" value="1"/>
</dbReference>
<dbReference type="EMBL" id="JANKHH010000008">
    <property type="protein sequence ID" value="MCR2835253.1"/>
    <property type="molecule type" value="Genomic_DNA"/>
</dbReference>
<dbReference type="Pfam" id="PF03588">
    <property type="entry name" value="Leu_Phe_trans"/>
    <property type="match status" value="1"/>
</dbReference>
<evidence type="ECO:0000256" key="3">
    <source>
        <dbReference type="ARBA" id="ARBA00023315"/>
    </source>
</evidence>
<name>A0ABT1XUC9_9SPHN</name>
<comment type="catalytic activity">
    <reaction evidence="4">
        <text>L-phenylalanyl-tRNA(Phe) + an N-terminal L-alpha-aminoacyl-[protein] = an N-terminal L-phenylalanyl-L-alpha-aminoacyl-[protein] + tRNA(Phe)</text>
        <dbReference type="Rhea" id="RHEA:43632"/>
        <dbReference type="Rhea" id="RHEA-COMP:9668"/>
        <dbReference type="Rhea" id="RHEA-COMP:9699"/>
        <dbReference type="Rhea" id="RHEA-COMP:10636"/>
        <dbReference type="Rhea" id="RHEA-COMP:10637"/>
        <dbReference type="ChEBI" id="CHEBI:78442"/>
        <dbReference type="ChEBI" id="CHEBI:78531"/>
        <dbReference type="ChEBI" id="CHEBI:78597"/>
        <dbReference type="ChEBI" id="CHEBI:83561"/>
        <dbReference type="EC" id="2.3.2.6"/>
    </reaction>
</comment>
<dbReference type="PANTHER" id="PTHR30098">
    <property type="entry name" value="LEUCYL/PHENYLALANYL-TRNA--PROTEIN TRANSFERASE"/>
    <property type="match status" value="1"/>
</dbReference>
<comment type="similarity">
    <text evidence="4">Belongs to the L/F-transferase family.</text>
</comment>
<keyword evidence="7" id="KW-1185">Reference proteome</keyword>
<evidence type="ECO:0000256" key="5">
    <source>
        <dbReference type="SAM" id="MobiDB-lite"/>
    </source>
</evidence>
<dbReference type="PANTHER" id="PTHR30098:SF2">
    <property type="entry name" value="LEUCYL_PHENYLALANYL-TRNA--PROTEIN TRANSFERASE"/>
    <property type="match status" value="1"/>
</dbReference>
<reference evidence="6 7" key="1">
    <citation type="submission" date="2022-08" db="EMBL/GenBank/DDBJ databases">
        <title>Polyphasic taxonomy analysis of Qipengyuania sp.RS5-5.</title>
        <authorList>
            <person name="Xamxidin M."/>
            <person name="Wu M."/>
        </authorList>
    </citation>
    <scope>NUCLEOTIDE SEQUENCE [LARGE SCALE GENOMIC DNA]</scope>
    <source>
        <strain evidence="6 7">RS5-5</strain>
    </source>
</reference>
<evidence type="ECO:0000313" key="6">
    <source>
        <dbReference type="EMBL" id="MCR2835253.1"/>
    </source>
</evidence>
<evidence type="ECO:0000256" key="2">
    <source>
        <dbReference type="ARBA" id="ARBA00022679"/>
    </source>
</evidence>
<dbReference type="InterPro" id="IPR004616">
    <property type="entry name" value="Leu/Phe-tRNA_Trfase"/>
</dbReference>
<comment type="subcellular location">
    <subcellularLocation>
        <location evidence="4">Cytoplasm</location>
    </subcellularLocation>
</comment>
<comment type="catalytic activity">
    <reaction evidence="4">
        <text>N-terminal L-lysyl-[protein] + L-leucyl-tRNA(Leu) = N-terminal L-leucyl-L-lysyl-[protein] + tRNA(Leu) + H(+)</text>
        <dbReference type="Rhea" id="RHEA:12340"/>
        <dbReference type="Rhea" id="RHEA-COMP:9613"/>
        <dbReference type="Rhea" id="RHEA-COMP:9622"/>
        <dbReference type="Rhea" id="RHEA-COMP:12670"/>
        <dbReference type="Rhea" id="RHEA-COMP:12671"/>
        <dbReference type="ChEBI" id="CHEBI:15378"/>
        <dbReference type="ChEBI" id="CHEBI:65249"/>
        <dbReference type="ChEBI" id="CHEBI:78442"/>
        <dbReference type="ChEBI" id="CHEBI:78494"/>
        <dbReference type="ChEBI" id="CHEBI:133043"/>
        <dbReference type="EC" id="2.3.2.6"/>
    </reaction>
</comment>
<protein>
    <recommendedName>
        <fullName evidence="4">Leucyl/phenylalanyl-tRNA--protein transferase</fullName>
        <ecNumber evidence="4">2.3.2.6</ecNumber>
    </recommendedName>
    <alternativeName>
        <fullName evidence="4">L/F-transferase</fullName>
    </alternativeName>
    <alternativeName>
        <fullName evidence="4">Leucyltransferase</fullName>
    </alternativeName>
    <alternativeName>
        <fullName evidence="4">Phenyalanyltransferase</fullName>
    </alternativeName>
</protein>
<sequence length="255" mass="27478">MHAPAFPLIPPETLLLAYRSGIFPMADARDDPEIFWVEPKQRAILPLGGFRCSKTLRKLLRRDRFRVTIDAAFTDVVSLCAAPRADHPDSWISQRIAASYFRLHEAGYAHSIECWDGGELVGGLYGVAFDQVFCGESMFSRADNASKVALAWLVALMRRSGYRLLDCQFMTDHLASLGAVELPQAKYLERLAAARGAPAMRLLEAYGAVVAEAEGLGVGDGEGDGRDAGEPDAAGLGGASSSPGKLIAQSFTQTS</sequence>
<organism evidence="6 7">
    <name type="scientific">Parerythrobacter lacustris</name>
    <dbReference type="NCBI Taxonomy" id="2969984"/>
    <lineage>
        <taxon>Bacteria</taxon>
        <taxon>Pseudomonadati</taxon>
        <taxon>Pseudomonadota</taxon>
        <taxon>Alphaproteobacteria</taxon>
        <taxon>Sphingomonadales</taxon>
        <taxon>Erythrobacteraceae</taxon>
        <taxon>Parerythrobacter</taxon>
    </lineage>
</organism>
<keyword evidence="1 4" id="KW-0963">Cytoplasm</keyword>
<feature type="region of interest" description="Disordered" evidence="5">
    <location>
        <begin position="218"/>
        <end position="255"/>
    </location>
</feature>
<dbReference type="GO" id="GO:0008914">
    <property type="term" value="F:leucyl-tRNA--protein transferase activity"/>
    <property type="evidence" value="ECO:0007669"/>
    <property type="project" value="UniProtKB-EC"/>
</dbReference>
<proteinExistence type="inferred from homology"/>
<accession>A0ABT1XUC9</accession>
<dbReference type="InterPro" id="IPR042221">
    <property type="entry name" value="Leu/Phe-tRNA_Trfase_N"/>
</dbReference>
<dbReference type="InterPro" id="IPR042203">
    <property type="entry name" value="Leu/Phe-tRNA_Trfase_C"/>
</dbReference>
<feature type="compositionally biased region" description="Low complexity" evidence="5">
    <location>
        <begin position="231"/>
        <end position="242"/>
    </location>
</feature>
<comment type="catalytic activity">
    <reaction evidence="4">
        <text>N-terminal L-arginyl-[protein] + L-leucyl-tRNA(Leu) = N-terminal L-leucyl-L-arginyl-[protein] + tRNA(Leu) + H(+)</text>
        <dbReference type="Rhea" id="RHEA:50416"/>
        <dbReference type="Rhea" id="RHEA-COMP:9613"/>
        <dbReference type="Rhea" id="RHEA-COMP:9622"/>
        <dbReference type="Rhea" id="RHEA-COMP:12672"/>
        <dbReference type="Rhea" id="RHEA-COMP:12673"/>
        <dbReference type="ChEBI" id="CHEBI:15378"/>
        <dbReference type="ChEBI" id="CHEBI:64719"/>
        <dbReference type="ChEBI" id="CHEBI:78442"/>
        <dbReference type="ChEBI" id="CHEBI:78494"/>
        <dbReference type="ChEBI" id="CHEBI:133044"/>
        <dbReference type="EC" id="2.3.2.6"/>
    </reaction>
</comment>
<dbReference type="Proteomes" id="UP001206067">
    <property type="component" value="Unassembled WGS sequence"/>
</dbReference>